<protein>
    <submittedName>
        <fullName evidence="2">Uncharacterized protein</fullName>
    </submittedName>
</protein>
<dbReference type="Proteomes" id="UP001596977">
    <property type="component" value="Unassembled WGS sequence"/>
</dbReference>
<keyword evidence="3" id="KW-1185">Reference proteome</keyword>
<gene>
    <name evidence="2" type="ORF">ACFQ1E_17325</name>
</gene>
<sequence length="92" mass="10302">MLSGYLEAGGSTQSFRRETPRTTMMTVRAYRRRRGWSAWMTSALGRFEFPGGHPSMDEVMGQPKRQPPNAADIEWHNAKIFAALTGAKVSGR</sequence>
<accession>A0ABW3HD16</accession>
<dbReference type="EMBL" id="JBHTJG010000010">
    <property type="protein sequence ID" value="MFD0948108.1"/>
    <property type="molecule type" value="Genomic_DNA"/>
</dbReference>
<evidence type="ECO:0000256" key="1">
    <source>
        <dbReference type="SAM" id="MobiDB-lite"/>
    </source>
</evidence>
<proteinExistence type="predicted"/>
<comment type="caution">
    <text evidence="2">The sequence shown here is derived from an EMBL/GenBank/DDBJ whole genome shotgun (WGS) entry which is preliminary data.</text>
</comment>
<feature type="region of interest" description="Disordered" evidence="1">
    <location>
        <begin position="52"/>
        <end position="71"/>
    </location>
</feature>
<organism evidence="2 3">
    <name type="scientific">Sphingomonas canadensis</name>
    <dbReference type="NCBI Taxonomy" id="1219257"/>
    <lineage>
        <taxon>Bacteria</taxon>
        <taxon>Pseudomonadati</taxon>
        <taxon>Pseudomonadota</taxon>
        <taxon>Alphaproteobacteria</taxon>
        <taxon>Sphingomonadales</taxon>
        <taxon>Sphingomonadaceae</taxon>
        <taxon>Sphingomonas</taxon>
    </lineage>
</organism>
<dbReference type="RefSeq" id="WP_264945939.1">
    <property type="nucleotide sequence ID" value="NZ_JAPDRA010000010.1"/>
</dbReference>
<feature type="region of interest" description="Disordered" evidence="1">
    <location>
        <begin position="1"/>
        <end position="20"/>
    </location>
</feature>
<reference evidence="3" key="1">
    <citation type="journal article" date="2019" name="Int. J. Syst. Evol. Microbiol.">
        <title>The Global Catalogue of Microorganisms (GCM) 10K type strain sequencing project: providing services to taxonomists for standard genome sequencing and annotation.</title>
        <authorList>
            <consortium name="The Broad Institute Genomics Platform"/>
            <consortium name="The Broad Institute Genome Sequencing Center for Infectious Disease"/>
            <person name="Wu L."/>
            <person name="Ma J."/>
        </authorList>
    </citation>
    <scope>NUCLEOTIDE SEQUENCE [LARGE SCALE GENOMIC DNA]</scope>
    <source>
        <strain evidence="3">CCUG 62982</strain>
    </source>
</reference>
<evidence type="ECO:0000313" key="3">
    <source>
        <dbReference type="Proteomes" id="UP001596977"/>
    </source>
</evidence>
<evidence type="ECO:0000313" key="2">
    <source>
        <dbReference type="EMBL" id="MFD0948108.1"/>
    </source>
</evidence>
<name>A0ABW3HD16_9SPHN</name>